<dbReference type="Pfam" id="PF01618">
    <property type="entry name" value="MotA_ExbB"/>
    <property type="match status" value="1"/>
</dbReference>
<evidence type="ECO:0000313" key="12">
    <source>
        <dbReference type="Proteomes" id="UP000246278"/>
    </source>
</evidence>
<organism evidence="11 12">
    <name type="scientific">Prosthecochloris marina</name>
    <dbReference type="NCBI Taxonomy" id="2017681"/>
    <lineage>
        <taxon>Bacteria</taxon>
        <taxon>Pseudomonadati</taxon>
        <taxon>Chlorobiota</taxon>
        <taxon>Chlorobiia</taxon>
        <taxon>Chlorobiales</taxon>
        <taxon>Chlorobiaceae</taxon>
        <taxon>Prosthecochloris</taxon>
    </lineage>
</organism>
<evidence type="ECO:0000256" key="6">
    <source>
        <dbReference type="ARBA" id="ARBA00022989"/>
    </source>
</evidence>
<keyword evidence="6 9" id="KW-1133">Transmembrane helix</keyword>
<evidence type="ECO:0000256" key="3">
    <source>
        <dbReference type="ARBA" id="ARBA00022475"/>
    </source>
</evidence>
<dbReference type="AlphaFoldDB" id="A0A317T4I5"/>
<evidence type="ECO:0000259" key="10">
    <source>
        <dbReference type="Pfam" id="PF01618"/>
    </source>
</evidence>
<comment type="subcellular location">
    <subcellularLocation>
        <location evidence="1">Cell membrane</location>
        <topology evidence="1">Multi-pass membrane protein</topology>
    </subcellularLocation>
    <subcellularLocation>
        <location evidence="8">Membrane</location>
        <topology evidence="8">Multi-pass membrane protein</topology>
    </subcellularLocation>
</comment>
<protein>
    <submittedName>
        <fullName evidence="11">Biopolymer transporter ExbB</fullName>
    </submittedName>
</protein>
<keyword evidence="4 9" id="KW-0812">Transmembrane</keyword>
<evidence type="ECO:0000256" key="8">
    <source>
        <dbReference type="RuleBase" id="RU004057"/>
    </source>
</evidence>
<feature type="transmembrane region" description="Helical" evidence="9">
    <location>
        <begin position="16"/>
        <end position="40"/>
    </location>
</feature>
<feature type="domain" description="MotA/TolQ/ExbB proton channel" evidence="10">
    <location>
        <begin position="83"/>
        <end position="200"/>
    </location>
</feature>
<dbReference type="PANTHER" id="PTHR30625">
    <property type="entry name" value="PROTEIN TOLQ"/>
    <property type="match status" value="1"/>
</dbReference>
<gene>
    <name evidence="11" type="ORF">CR164_08905</name>
</gene>
<evidence type="ECO:0000256" key="1">
    <source>
        <dbReference type="ARBA" id="ARBA00004651"/>
    </source>
</evidence>
<proteinExistence type="inferred from homology"/>
<name>A0A317T4I5_9CHLB</name>
<comment type="similarity">
    <text evidence="8">Belongs to the exbB/tolQ family.</text>
</comment>
<feature type="transmembrane region" description="Helical" evidence="9">
    <location>
        <begin position="166"/>
        <end position="190"/>
    </location>
</feature>
<feature type="transmembrane region" description="Helical" evidence="9">
    <location>
        <begin position="126"/>
        <end position="146"/>
    </location>
</feature>
<dbReference type="Proteomes" id="UP000246278">
    <property type="component" value="Unassembled WGS sequence"/>
</dbReference>
<dbReference type="GO" id="GO:0005886">
    <property type="term" value="C:plasma membrane"/>
    <property type="evidence" value="ECO:0007669"/>
    <property type="project" value="UniProtKB-SubCell"/>
</dbReference>
<evidence type="ECO:0000256" key="7">
    <source>
        <dbReference type="ARBA" id="ARBA00023136"/>
    </source>
</evidence>
<dbReference type="PANTHER" id="PTHR30625:SF15">
    <property type="entry name" value="BIOPOLYMER TRANSPORT PROTEIN EXBB"/>
    <property type="match status" value="1"/>
</dbReference>
<comment type="caution">
    <text evidence="11">The sequence shown here is derived from an EMBL/GenBank/DDBJ whole genome shotgun (WGS) entry which is preliminary data.</text>
</comment>
<evidence type="ECO:0000256" key="5">
    <source>
        <dbReference type="ARBA" id="ARBA00022927"/>
    </source>
</evidence>
<dbReference type="EMBL" id="PDNZ01000006">
    <property type="protein sequence ID" value="PWW81524.1"/>
    <property type="molecule type" value="Genomic_DNA"/>
</dbReference>
<evidence type="ECO:0000256" key="9">
    <source>
        <dbReference type="SAM" id="Phobius"/>
    </source>
</evidence>
<keyword evidence="12" id="KW-1185">Reference proteome</keyword>
<reference evidence="12" key="1">
    <citation type="submission" date="2017-10" db="EMBL/GenBank/DDBJ databases">
        <authorList>
            <person name="Gaisin V.A."/>
            <person name="Rysina M.S."/>
            <person name="Grouzdev D.S."/>
        </authorList>
    </citation>
    <scope>NUCLEOTIDE SEQUENCE [LARGE SCALE GENOMIC DNA]</scope>
    <source>
        <strain evidence="12">V1</strain>
    </source>
</reference>
<keyword evidence="7 9" id="KW-0472">Membrane</keyword>
<evidence type="ECO:0000256" key="2">
    <source>
        <dbReference type="ARBA" id="ARBA00022448"/>
    </source>
</evidence>
<dbReference type="GO" id="GO:0017038">
    <property type="term" value="P:protein import"/>
    <property type="evidence" value="ECO:0007669"/>
    <property type="project" value="TreeGrafter"/>
</dbReference>
<evidence type="ECO:0000256" key="4">
    <source>
        <dbReference type="ARBA" id="ARBA00022692"/>
    </source>
</evidence>
<dbReference type="InterPro" id="IPR002898">
    <property type="entry name" value="MotA_ExbB_proton_chnl"/>
</dbReference>
<evidence type="ECO:0000313" key="11">
    <source>
        <dbReference type="EMBL" id="PWW81524.1"/>
    </source>
</evidence>
<keyword evidence="3" id="KW-1003">Cell membrane</keyword>
<keyword evidence="2 8" id="KW-0813">Transport</keyword>
<sequence length="214" mass="23374">MKNFFVSRTCNLFFSMWYFFDAGGPLMYLLLACSVLTLAYTIERSIHFFRAGRSADVPEAVHDLIEKEQIDGALRLSQASSGPVAAVLTAGLLHAGEKKESIEEEVTLTGNKEIKRLSKNLHLIELISRIAPLIGLLGTVLGMVNAFQQVAYANSSVDPSMLAGGIWEALLTTAAGLGVAIPSMVVHHLLEEKVQSFTFLMQYYGSEAIKHLGK</sequence>
<dbReference type="PROSITE" id="PS51257">
    <property type="entry name" value="PROKAR_LIPOPROTEIN"/>
    <property type="match status" value="1"/>
</dbReference>
<dbReference type="InterPro" id="IPR050790">
    <property type="entry name" value="ExbB/TolQ_transport"/>
</dbReference>
<keyword evidence="5 8" id="KW-0653">Protein transport</keyword>
<accession>A0A317T4I5</accession>